<evidence type="ECO:0000313" key="2">
    <source>
        <dbReference type="Proteomes" id="UP001148662"/>
    </source>
</evidence>
<protein>
    <submittedName>
        <fullName evidence="1">Uncharacterized protein</fullName>
    </submittedName>
</protein>
<gene>
    <name evidence="1" type="ORF">NM688_g6539</name>
</gene>
<sequence length="83" mass="9137">MTLAPDSFLSFSPTSTVCAFLLGSPLVHHTNTQEDDGRDEDDGYWLSAEAEDNEDDEEWDSRKGSDPEGGDGDGDREGYVKLH</sequence>
<accession>A0ACC1SFA3</accession>
<evidence type="ECO:0000313" key="1">
    <source>
        <dbReference type="EMBL" id="KAJ3538307.1"/>
    </source>
</evidence>
<dbReference type="EMBL" id="JANHOG010001363">
    <property type="protein sequence ID" value="KAJ3538307.1"/>
    <property type="molecule type" value="Genomic_DNA"/>
</dbReference>
<comment type="caution">
    <text evidence="1">The sequence shown here is derived from an EMBL/GenBank/DDBJ whole genome shotgun (WGS) entry which is preliminary data.</text>
</comment>
<name>A0ACC1SFA3_9APHY</name>
<organism evidence="1 2">
    <name type="scientific">Phlebia brevispora</name>
    <dbReference type="NCBI Taxonomy" id="194682"/>
    <lineage>
        <taxon>Eukaryota</taxon>
        <taxon>Fungi</taxon>
        <taxon>Dikarya</taxon>
        <taxon>Basidiomycota</taxon>
        <taxon>Agaricomycotina</taxon>
        <taxon>Agaricomycetes</taxon>
        <taxon>Polyporales</taxon>
        <taxon>Meruliaceae</taxon>
        <taxon>Phlebia</taxon>
    </lineage>
</organism>
<dbReference type="Proteomes" id="UP001148662">
    <property type="component" value="Unassembled WGS sequence"/>
</dbReference>
<reference evidence="1" key="1">
    <citation type="submission" date="2022-07" db="EMBL/GenBank/DDBJ databases">
        <title>Genome Sequence of Phlebia brevispora.</title>
        <authorList>
            <person name="Buettner E."/>
        </authorList>
    </citation>
    <scope>NUCLEOTIDE SEQUENCE</scope>
    <source>
        <strain evidence="1">MPL23</strain>
    </source>
</reference>
<keyword evidence="2" id="KW-1185">Reference proteome</keyword>
<proteinExistence type="predicted"/>